<dbReference type="InterPro" id="IPR050796">
    <property type="entry name" value="SCF_F-box_component"/>
</dbReference>
<dbReference type="Pfam" id="PF00646">
    <property type="entry name" value="F-box"/>
    <property type="match status" value="1"/>
</dbReference>
<dbReference type="PANTHER" id="PTHR31672">
    <property type="entry name" value="BNACNNG10540D PROTEIN"/>
    <property type="match status" value="1"/>
</dbReference>
<gene>
    <name evidence="2" type="ORF">KP509_02G046900</name>
</gene>
<dbReference type="InterPro" id="IPR001810">
    <property type="entry name" value="F-box_dom"/>
</dbReference>
<feature type="domain" description="F-box" evidence="1">
    <location>
        <begin position="40"/>
        <end position="78"/>
    </location>
</feature>
<dbReference type="OrthoDB" id="1882349at2759"/>
<evidence type="ECO:0000259" key="1">
    <source>
        <dbReference type="Pfam" id="PF00646"/>
    </source>
</evidence>
<sequence>MQEVKMSNGRREDGETGIGCLSKARRRDADDGSELHVFADLTHHMIERILLHLPVSSSIRLASVSKSWYSSVRSSSLMKFGVARTHPFLYLWGLHPRSLLTLACMYDPILQRWFTLNLQNKMNPVFSPSCSLTSTRSGTLILYPSGICSSDSVFLRFAPNPVNIDWSMSSAATNQFLFFPFVAALDSQRSPSSSFSSFVVFVLGELRNAHTVQLYDSATDSWEVCPSPMAMLGPFRFMGSFHVSSAVVGRKVYIVNIHTGVITYFNLGTKSWNPLRKLEGKHMQHFLLSSTGRGLYALGLYIADQTNECVKLLKVNEITMQYKEVSQMPEQLWSSLIDHFKKGTHPLLAFSYLRCTGSGNLIYVYSGSYFSKMRFCVCDIEDGYRWHQLPVLPADLEALEVRSECCSFQLMPEVCLKSRFVQ</sequence>
<dbReference type="SUPFAM" id="SSF81383">
    <property type="entry name" value="F-box domain"/>
    <property type="match status" value="1"/>
</dbReference>
<dbReference type="SUPFAM" id="SSF117281">
    <property type="entry name" value="Kelch motif"/>
    <property type="match status" value="1"/>
</dbReference>
<dbReference type="PANTHER" id="PTHR31672:SF8">
    <property type="entry name" value="F-BOX DOMAIN-CONTAINING PROTEIN"/>
    <property type="match status" value="1"/>
</dbReference>
<dbReference type="Proteomes" id="UP000825935">
    <property type="component" value="Chromosome 2"/>
</dbReference>
<dbReference type="AlphaFoldDB" id="A0A8T2VCK2"/>
<accession>A0A8T2VCK2</accession>
<comment type="caution">
    <text evidence="2">The sequence shown here is derived from an EMBL/GenBank/DDBJ whole genome shotgun (WGS) entry which is preliminary data.</text>
</comment>
<organism evidence="2 3">
    <name type="scientific">Ceratopteris richardii</name>
    <name type="common">Triangle waterfern</name>
    <dbReference type="NCBI Taxonomy" id="49495"/>
    <lineage>
        <taxon>Eukaryota</taxon>
        <taxon>Viridiplantae</taxon>
        <taxon>Streptophyta</taxon>
        <taxon>Embryophyta</taxon>
        <taxon>Tracheophyta</taxon>
        <taxon>Polypodiopsida</taxon>
        <taxon>Polypodiidae</taxon>
        <taxon>Polypodiales</taxon>
        <taxon>Pteridineae</taxon>
        <taxon>Pteridaceae</taxon>
        <taxon>Parkerioideae</taxon>
        <taxon>Ceratopteris</taxon>
    </lineage>
</organism>
<proteinExistence type="predicted"/>
<dbReference type="Gene3D" id="2.120.10.80">
    <property type="entry name" value="Kelch-type beta propeller"/>
    <property type="match status" value="1"/>
</dbReference>
<dbReference type="EMBL" id="CM035407">
    <property type="protein sequence ID" value="KAH7443696.1"/>
    <property type="molecule type" value="Genomic_DNA"/>
</dbReference>
<evidence type="ECO:0000313" key="2">
    <source>
        <dbReference type="EMBL" id="KAH7443696.1"/>
    </source>
</evidence>
<protein>
    <recommendedName>
        <fullName evidence="1">F-box domain-containing protein</fullName>
    </recommendedName>
</protein>
<name>A0A8T2VCK2_CERRI</name>
<evidence type="ECO:0000313" key="3">
    <source>
        <dbReference type="Proteomes" id="UP000825935"/>
    </source>
</evidence>
<dbReference type="InterPro" id="IPR036047">
    <property type="entry name" value="F-box-like_dom_sf"/>
</dbReference>
<dbReference type="InterPro" id="IPR015915">
    <property type="entry name" value="Kelch-typ_b-propeller"/>
</dbReference>
<reference evidence="2" key="1">
    <citation type="submission" date="2021-08" db="EMBL/GenBank/DDBJ databases">
        <title>WGS assembly of Ceratopteris richardii.</title>
        <authorList>
            <person name="Marchant D.B."/>
            <person name="Chen G."/>
            <person name="Jenkins J."/>
            <person name="Shu S."/>
            <person name="Leebens-Mack J."/>
            <person name="Grimwood J."/>
            <person name="Schmutz J."/>
            <person name="Soltis P."/>
            <person name="Soltis D."/>
            <person name="Chen Z.-H."/>
        </authorList>
    </citation>
    <scope>NUCLEOTIDE SEQUENCE</scope>
    <source>
        <strain evidence="2">Whitten #5841</strain>
        <tissue evidence="2">Leaf</tissue>
    </source>
</reference>
<keyword evidence="3" id="KW-1185">Reference proteome</keyword>